<keyword evidence="5 9" id="KW-1133">Transmembrane helix</keyword>
<feature type="transmembrane region" description="Helical" evidence="9">
    <location>
        <begin position="300"/>
        <end position="321"/>
    </location>
</feature>
<evidence type="ECO:0000256" key="6">
    <source>
        <dbReference type="ARBA" id="ARBA00023136"/>
    </source>
</evidence>
<feature type="transmembrane region" description="Helical" evidence="9">
    <location>
        <begin position="407"/>
        <end position="426"/>
    </location>
</feature>
<accession>A0A7W3MTL6</accession>
<dbReference type="PANTHER" id="PTHR42703:SF1">
    <property type="entry name" value="NA(+)_H(+) ANTIPORTER SUBUNIT D1"/>
    <property type="match status" value="1"/>
</dbReference>
<dbReference type="Pfam" id="PF00361">
    <property type="entry name" value="Proton_antipo_M"/>
    <property type="match status" value="1"/>
</dbReference>
<feature type="region of interest" description="Disordered" evidence="8">
    <location>
        <begin position="441"/>
        <end position="462"/>
    </location>
</feature>
<dbReference type="Proteomes" id="UP000539313">
    <property type="component" value="Unassembled WGS sequence"/>
</dbReference>
<gene>
    <name evidence="11" type="ORF">HNR21_000552</name>
</gene>
<dbReference type="GO" id="GO:0005886">
    <property type="term" value="C:plasma membrane"/>
    <property type="evidence" value="ECO:0007669"/>
    <property type="project" value="UniProtKB-SubCell"/>
</dbReference>
<feature type="transmembrane region" description="Helical" evidence="9">
    <location>
        <begin position="272"/>
        <end position="293"/>
    </location>
</feature>
<dbReference type="AlphaFoldDB" id="A0A7W3MTL6"/>
<evidence type="ECO:0000313" key="11">
    <source>
        <dbReference type="EMBL" id="MBA9001670.1"/>
    </source>
</evidence>
<evidence type="ECO:0000256" key="5">
    <source>
        <dbReference type="ARBA" id="ARBA00022989"/>
    </source>
</evidence>
<dbReference type="InterPro" id="IPR001750">
    <property type="entry name" value="ND/Mrp_TM"/>
</dbReference>
<dbReference type="InterPro" id="IPR050586">
    <property type="entry name" value="CPA3_Na-H_Antiporter_D"/>
</dbReference>
<keyword evidence="3" id="KW-1003">Cell membrane</keyword>
<evidence type="ECO:0000256" key="1">
    <source>
        <dbReference type="ARBA" id="ARBA00004651"/>
    </source>
</evidence>
<sequence length="517" mass="53969">MNDVLLPLPYAVPLAGAALGLLLWRWQNALRLLGIGILAATVAAAIGVLAAVADHGVITTQVGGWPAPLGITLVADRLSALMLLVSSIVLLAILLYAVGQGVVGHSEAEPNFFYPAYLTLSAGVCLVFLSGDLFNLFVAFEVMLASSYVLLTLAPNPARMHAGMTYVVVSLTSSILFLASVAVTYAATGTVNLADLSTRIADLPEGLRTALALMFLVVFGIKGAVAPLHLWLPDSYPAAITKITAVFAALLTKTAVYALIRTQTLLFPDGRTGTVLLVLAAATMLIGLLGALTQQDIHRVLSFALVGHIGYLVFGLALFSVAGLAGAILYLVHHIVVQATLFLVSDIMQDETGETSLERLGGLAGSSAFTAVLFFVPAMSLSGVPPLSGFVAKLALLQAGFGSGRTLGYAVAGVAVLAGLLTLIAMSRVWTLAFWRPRPPAPEPELPPEQEPGEEPGLSRPQRYSRGLVRGVTAGMVAFGLAVAVLAGPLTSWSLQAATDLLDRSAYQNAVREGSRP</sequence>
<comment type="caution">
    <text evidence="11">The sequence shown here is derived from an EMBL/GenBank/DDBJ whole genome shotgun (WGS) entry which is preliminary data.</text>
</comment>
<protein>
    <submittedName>
        <fullName evidence="11">Multicomponent Na+:H+ antiporter subunit D</fullName>
    </submittedName>
</protein>
<comment type="subcellular location">
    <subcellularLocation>
        <location evidence="1">Cell membrane</location>
        <topology evidence="1">Multi-pass membrane protein</topology>
    </subcellularLocation>
    <subcellularLocation>
        <location evidence="7">Membrane</location>
        <topology evidence="7">Multi-pass membrane protein</topology>
    </subcellularLocation>
</comment>
<evidence type="ECO:0000256" key="9">
    <source>
        <dbReference type="SAM" id="Phobius"/>
    </source>
</evidence>
<reference evidence="11 12" key="1">
    <citation type="submission" date="2020-08" db="EMBL/GenBank/DDBJ databases">
        <title>Sequencing the genomes of 1000 actinobacteria strains.</title>
        <authorList>
            <person name="Klenk H.-P."/>
        </authorList>
    </citation>
    <scope>NUCLEOTIDE SEQUENCE [LARGE SCALE GENOMIC DNA]</scope>
    <source>
        <strain evidence="11 12">DSM 45823</strain>
    </source>
</reference>
<organism evidence="11 12">
    <name type="scientific">Thermomonospora cellulosilytica</name>
    <dbReference type="NCBI Taxonomy" id="1411118"/>
    <lineage>
        <taxon>Bacteria</taxon>
        <taxon>Bacillati</taxon>
        <taxon>Actinomycetota</taxon>
        <taxon>Actinomycetes</taxon>
        <taxon>Streptosporangiales</taxon>
        <taxon>Thermomonosporaceae</taxon>
        <taxon>Thermomonospora</taxon>
    </lineage>
</organism>
<dbReference type="RefSeq" id="WP_182703900.1">
    <property type="nucleotide sequence ID" value="NZ_JACJII010000001.1"/>
</dbReference>
<dbReference type="InterPro" id="IPR003918">
    <property type="entry name" value="NADH_UbQ_OxRdtase"/>
</dbReference>
<feature type="transmembrane region" description="Helical" evidence="9">
    <location>
        <begin position="239"/>
        <end position="260"/>
    </location>
</feature>
<comment type="similarity">
    <text evidence="2">Belongs to the CPA3 antiporters (TC 2.A.63) subunit D family.</text>
</comment>
<feature type="transmembrane region" description="Helical" evidence="9">
    <location>
        <begin position="468"/>
        <end position="487"/>
    </location>
</feature>
<feature type="transmembrane region" description="Helical" evidence="9">
    <location>
        <begin position="207"/>
        <end position="232"/>
    </location>
</feature>
<feature type="transmembrane region" description="Helical" evidence="9">
    <location>
        <begin position="166"/>
        <end position="187"/>
    </location>
</feature>
<feature type="transmembrane region" description="Helical" evidence="9">
    <location>
        <begin position="111"/>
        <end position="130"/>
    </location>
</feature>
<feature type="transmembrane region" description="Helical" evidence="9">
    <location>
        <begin position="36"/>
        <end position="58"/>
    </location>
</feature>
<feature type="transmembrane region" description="Helical" evidence="9">
    <location>
        <begin position="136"/>
        <end position="154"/>
    </location>
</feature>
<dbReference type="GO" id="GO:0008137">
    <property type="term" value="F:NADH dehydrogenase (ubiquinone) activity"/>
    <property type="evidence" value="ECO:0007669"/>
    <property type="project" value="InterPro"/>
</dbReference>
<evidence type="ECO:0000313" key="12">
    <source>
        <dbReference type="Proteomes" id="UP000539313"/>
    </source>
</evidence>
<evidence type="ECO:0000256" key="3">
    <source>
        <dbReference type="ARBA" id="ARBA00022475"/>
    </source>
</evidence>
<dbReference type="NCBIfam" id="NF009308">
    <property type="entry name" value="PRK12665.1"/>
    <property type="match status" value="1"/>
</dbReference>
<feature type="transmembrane region" description="Helical" evidence="9">
    <location>
        <begin position="360"/>
        <end position="387"/>
    </location>
</feature>
<feature type="domain" description="NADH:quinone oxidoreductase/Mrp antiporter transmembrane" evidence="10">
    <location>
        <begin position="130"/>
        <end position="411"/>
    </location>
</feature>
<feature type="transmembrane region" description="Helical" evidence="9">
    <location>
        <begin position="78"/>
        <end position="99"/>
    </location>
</feature>
<name>A0A7W3MTL6_9ACTN</name>
<dbReference type="EMBL" id="JACJII010000001">
    <property type="protein sequence ID" value="MBA9001670.1"/>
    <property type="molecule type" value="Genomic_DNA"/>
</dbReference>
<dbReference type="PANTHER" id="PTHR42703">
    <property type="entry name" value="NADH DEHYDROGENASE"/>
    <property type="match status" value="1"/>
</dbReference>
<keyword evidence="6 9" id="KW-0472">Membrane</keyword>
<proteinExistence type="inferred from homology"/>
<evidence type="ECO:0000256" key="4">
    <source>
        <dbReference type="ARBA" id="ARBA00022692"/>
    </source>
</evidence>
<keyword evidence="4 7" id="KW-0812">Transmembrane</keyword>
<dbReference type="PRINTS" id="PR01437">
    <property type="entry name" value="NUOXDRDTASE4"/>
</dbReference>
<evidence type="ECO:0000256" key="2">
    <source>
        <dbReference type="ARBA" id="ARBA00005346"/>
    </source>
</evidence>
<dbReference type="GO" id="GO:0042773">
    <property type="term" value="P:ATP synthesis coupled electron transport"/>
    <property type="evidence" value="ECO:0007669"/>
    <property type="project" value="InterPro"/>
</dbReference>
<evidence type="ECO:0000256" key="7">
    <source>
        <dbReference type="RuleBase" id="RU000320"/>
    </source>
</evidence>
<feature type="transmembrane region" description="Helical" evidence="9">
    <location>
        <begin position="6"/>
        <end position="24"/>
    </location>
</feature>
<evidence type="ECO:0000256" key="8">
    <source>
        <dbReference type="SAM" id="MobiDB-lite"/>
    </source>
</evidence>
<keyword evidence="12" id="KW-1185">Reference proteome</keyword>
<evidence type="ECO:0000259" key="10">
    <source>
        <dbReference type="Pfam" id="PF00361"/>
    </source>
</evidence>